<dbReference type="GO" id="GO:0061630">
    <property type="term" value="F:ubiquitin protein ligase activity"/>
    <property type="evidence" value="ECO:0007669"/>
    <property type="project" value="TreeGrafter"/>
</dbReference>
<evidence type="ECO:0000256" key="4">
    <source>
        <dbReference type="PROSITE-ProRule" id="PRU00175"/>
    </source>
</evidence>
<proteinExistence type="predicted"/>
<dbReference type="PANTHER" id="PTHR45969:SF69">
    <property type="entry name" value="FINGER DOMAIN PROTEIN, PUTATIVE (AFU_ORTHOLOGUE AFUA_3G12190)-RELATED"/>
    <property type="match status" value="1"/>
</dbReference>
<dbReference type="Gene3D" id="3.30.40.10">
    <property type="entry name" value="Zinc/RING finger domain, C3HC4 (zinc finger)"/>
    <property type="match status" value="1"/>
</dbReference>
<dbReference type="SUPFAM" id="SSF57850">
    <property type="entry name" value="RING/U-box"/>
    <property type="match status" value="1"/>
</dbReference>
<organism evidence="6 7">
    <name type="scientific">Papaver somniferum</name>
    <name type="common">Opium poppy</name>
    <dbReference type="NCBI Taxonomy" id="3469"/>
    <lineage>
        <taxon>Eukaryota</taxon>
        <taxon>Viridiplantae</taxon>
        <taxon>Streptophyta</taxon>
        <taxon>Embryophyta</taxon>
        <taxon>Tracheophyta</taxon>
        <taxon>Spermatophyta</taxon>
        <taxon>Magnoliopsida</taxon>
        <taxon>Ranunculales</taxon>
        <taxon>Papaveraceae</taxon>
        <taxon>Papaveroideae</taxon>
        <taxon>Papaver</taxon>
    </lineage>
</organism>
<feature type="domain" description="RING-type" evidence="5">
    <location>
        <begin position="125"/>
        <end position="166"/>
    </location>
</feature>
<dbReference type="GO" id="GO:0016567">
    <property type="term" value="P:protein ubiquitination"/>
    <property type="evidence" value="ECO:0007669"/>
    <property type="project" value="TreeGrafter"/>
</dbReference>
<evidence type="ECO:0000259" key="5">
    <source>
        <dbReference type="PROSITE" id="PS50089"/>
    </source>
</evidence>
<dbReference type="PANTHER" id="PTHR45969">
    <property type="entry name" value="RING ZINC FINGER PROTEIN-RELATED"/>
    <property type="match status" value="1"/>
</dbReference>
<sequence length="169" mass="19722">MLVSRYPTDSNSNPWFRIQLNVEQVRTNMIGNIELTNKFDSEELELDYSFTADQIKFEIRNLLHNFRITDVDYVEGISERLSIDAAAQLRETERQAVVVKIIDYVRISRRLEIVRYVPGEDEVCCAICMDGVIEEDEVITIPCSHVLHSHCLLRWLQVNNSCPLCRRFV</sequence>
<evidence type="ECO:0000313" key="7">
    <source>
        <dbReference type="Proteomes" id="UP000316621"/>
    </source>
</evidence>
<name>A0A4Y7KKD8_PAPSO</name>
<evidence type="ECO:0000256" key="2">
    <source>
        <dbReference type="ARBA" id="ARBA00022771"/>
    </source>
</evidence>
<dbReference type="InterPro" id="IPR001841">
    <property type="entry name" value="Znf_RING"/>
</dbReference>
<dbReference type="InterPro" id="IPR011016">
    <property type="entry name" value="Znf_RING-CH"/>
</dbReference>
<dbReference type="GO" id="GO:0008270">
    <property type="term" value="F:zinc ion binding"/>
    <property type="evidence" value="ECO:0007669"/>
    <property type="project" value="UniProtKB-KW"/>
</dbReference>
<keyword evidence="7" id="KW-1185">Reference proteome</keyword>
<protein>
    <recommendedName>
        <fullName evidence="5">RING-type domain-containing protein</fullName>
    </recommendedName>
</protein>
<dbReference type="SMART" id="SM00744">
    <property type="entry name" value="RINGv"/>
    <property type="match status" value="1"/>
</dbReference>
<accession>A0A4Y7KKD8</accession>
<keyword evidence="1" id="KW-0479">Metal-binding</keyword>
<reference evidence="6 7" key="1">
    <citation type="journal article" date="2018" name="Science">
        <title>The opium poppy genome and morphinan production.</title>
        <authorList>
            <person name="Guo L."/>
            <person name="Winzer T."/>
            <person name="Yang X."/>
            <person name="Li Y."/>
            <person name="Ning Z."/>
            <person name="He Z."/>
            <person name="Teodor R."/>
            <person name="Lu Y."/>
            <person name="Bowser T.A."/>
            <person name="Graham I.A."/>
            <person name="Ye K."/>
        </authorList>
    </citation>
    <scope>NUCLEOTIDE SEQUENCE [LARGE SCALE GENOMIC DNA]</scope>
    <source>
        <strain evidence="7">cv. HN1</strain>
        <tissue evidence="6">Leaves</tissue>
    </source>
</reference>
<dbReference type="InterPro" id="IPR013083">
    <property type="entry name" value="Znf_RING/FYVE/PHD"/>
</dbReference>
<dbReference type="PROSITE" id="PS50089">
    <property type="entry name" value="ZF_RING_2"/>
    <property type="match status" value="1"/>
</dbReference>
<keyword evidence="3" id="KW-0862">Zinc</keyword>
<keyword evidence="2 4" id="KW-0863">Zinc-finger</keyword>
<dbReference type="EMBL" id="CM010722">
    <property type="protein sequence ID" value="RZC72790.1"/>
    <property type="molecule type" value="Genomic_DNA"/>
</dbReference>
<dbReference type="SMART" id="SM00184">
    <property type="entry name" value="RING"/>
    <property type="match status" value="1"/>
</dbReference>
<evidence type="ECO:0000313" key="6">
    <source>
        <dbReference type="EMBL" id="RZC72790.1"/>
    </source>
</evidence>
<evidence type="ECO:0000256" key="3">
    <source>
        <dbReference type="ARBA" id="ARBA00022833"/>
    </source>
</evidence>
<evidence type="ECO:0000256" key="1">
    <source>
        <dbReference type="ARBA" id="ARBA00022723"/>
    </source>
</evidence>
<dbReference type="Pfam" id="PF13639">
    <property type="entry name" value="zf-RING_2"/>
    <property type="match status" value="1"/>
</dbReference>
<dbReference type="Proteomes" id="UP000316621">
    <property type="component" value="Chromosome 8"/>
</dbReference>
<dbReference type="Gramene" id="RZC72790">
    <property type="protein sequence ID" value="RZC72790"/>
    <property type="gene ID" value="C5167_048270"/>
</dbReference>
<gene>
    <name evidence="6" type="ORF">C5167_048270</name>
</gene>
<dbReference type="AlphaFoldDB" id="A0A4Y7KKD8"/>